<keyword evidence="4" id="KW-1185">Reference proteome</keyword>
<reference evidence="2 4" key="1">
    <citation type="journal article" date="2008" name="Science">
        <title>The Physcomitrella genome reveals evolutionary insights into the conquest of land by plants.</title>
        <authorList>
            <person name="Rensing S."/>
            <person name="Lang D."/>
            <person name="Zimmer A."/>
            <person name="Terry A."/>
            <person name="Salamov A."/>
            <person name="Shapiro H."/>
            <person name="Nishiyama T."/>
            <person name="Perroud P.-F."/>
            <person name="Lindquist E."/>
            <person name="Kamisugi Y."/>
            <person name="Tanahashi T."/>
            <person name="Sakakibara K."/>
            <person name="Fujita T."/>
            <person name="Oishi K."/>
            <person name="Shin-I T."/>
            <person name="Kuroki Y."/>
            <person name="Toyoda A."/>
            <person name="Suzuki Y."/>
            <person name="Hashimoto A."/>
            <person name="Yamaguchi K."/>
            <person name="Sugano A."/>
            <person name="Kohara Y."/>
            <person name="Fujiyama A."/>
            <person name="Anterola A."/>
            <person name="Aoki S."/>
            <person name="Ashton N."/>
            <person name="Barbazuk W.B."/>
            <person name="Barker E."/>
            <person name="Bennetzen J."/>
            <person name="Bezanilla M."/>
            <person name="Blankenship R."/>
            <person name="Cho S.H."/>
            <person name="Dutcher S."/>
            <person name="Estelle M."/>
            <person name="Fawcett J.A."/>
            <person name="Gundlach H."/>
            <person name="Hanada K."/>
            <person name="Heyl A."/>
            <person name="Hicks K.A."/>
            <person name="Hugh J."/>
            <person name="Lohr M."/>
            <person name="Mayer K."/>
            <person name="Melkozernov A."/>
            <person name="Murata T."/>
            <person name="Nelson D."/>
            <person name="Pils B."/>
            <person name="Prigge M."/>
            <person name="Reiss B."/>
            <person name="Renner T."/>
            <person name="Rombauts S."/>
            <person name="Rushton P."/>
            <person name="Sanderfoot A."/>
            <person name="Schween G."/>
            <person name="Shiu S.-H."/>
            <person name="Stueber K."/>
            <person name="Theodoulou F.L."/>
            <person name="Tu H."/>
            <person name="Van de Peer Y."/>
            <person name="Verrier P.J."/>
            <person name="Waters E."/>
            <person name="Wood A."/>
            <person name="Yang L."/>
            <person name="Cove D."/>
            <person name="Cuming A."/>
            <person name="Hasebe M."/>
            <person name="Lucas S."/>
            <person name="Mishler D.B."/>
            <person name="Reski R."/>
            <person name="Grigoriev I."/>
            <person name="Quatrano R.S."/>
            <person name="Boore J.L."/>
        </authorList>
    </citation>
    <scope>NUCLEOTIDE SEQUENCE [LARGE SCALE GENOMIC DNA]</scope>
    <source>
        <strain evidence="3 4">cv. Gransden 2004</strain>
    </source>
</reference>
<evidence type="ECO:0000256" key="1">
    <source>
        <dbReference type="SAM" id="MobiDB-lite"/>
    </source>
</evidence>
<feature type="region of interest" description="Disordered" evidence="1">
    <location>
        <begin position="105"/>
        <end position="137"/>
    </location>
</feature>
<gene>
    <name evidence="2" type="ORF">PHYPA_020893</name>
</gene>
<sequence length="137" mass="15403">MLLLLQRVSSLHCGSCPDLHHSESSSEGDCFSKTALRRVIIFFVAVNFPLRVITCQARREGGKPEVQSRSFLRRTVQKLIDEFEASFYTYIRSCVRSRRLFTRASEARGEGGHGTGSRGHERVGVGKKATAEEKEEL</sequence>
<dbReference type="Proteomes" id="UP000006727">
    <property type="component" value="Chromosome 16"/>
</dbReference>
<evidence type="ECO:0000313" key="3">
    <source>
        <dbReference type="EnsemblPlants" id="Pp3c16_12830V3.1"/>
    </source>
</evidence>
<reference evidence="3" key="3">
    <citation type="submission" date="2020-12" db="UniProtKB">
        <authorList>
            <consortium name="EnsemblPlants"/>
        </authorList>
    </citation>
    <scope>IDENTIFICATION</scope>
</reference>
<dbReference type="Gramene" id="Pp3c16_12830V3.2">
    <property type="protein sequence ID" value="Pp3c16_12830V3.2"/>
    <property type="gene ID" value="Pp3c16_12830"/>
</dbReference>
<protein>
    <submittedName>
        <fullName evidence="2 3">Uncharacterized protein</fullName>
    </submittedName>
</protein>
<organism evidence="2">
    <name type="scientific">Physcomitrium patens</name>
    <name type="common">Spreading-leaved earth moss</name>
    <name type="synonym">Physcomitrella patens</name>
    <dbReference type="NCBI Taxonomy" id="3218"/>
    <lineage>
        <taxon>Eukaryota</taxon>
        <taxon>Viridiplantae</taxon>
        <taxon>Streptophyta</taxon>
        <taxon>Embryophyta</taxon>
        <taxon>Bryophyta</taxon>
        <taxon>Bryophytina</taxon>
        <taxon>Bryopsida</taxon>
        <taxon>Funariidae</taxon>
        <taxon>Funariales</taxon>
        <taxon>Funariaceae</taxon>
        <taxon>Physcomitrium</taxon>
    </lineage>
</organism>
<dbReference type="EMBL" id="ABEU02000016">
    <property type="protein sequence ID" value="PNR37784.1"/>
    <property type="molecule type" value="Genomic_DNA"/>
</dbReference>
<proteinExistence type="predicted"/>
<reference evidence="2 4" key="2">
    <citation type="journal article" date="2018" name="Plant J.">
        <title>The Physcomitrella patens chromosome-scale assembly reveals moss genome structure and evolution.</title>
        <authorList>
            <person name="Lang D."/>
            <person name="Ullrich K.K."/>
            <person name="Murat F."/>
            <person name="Fuchs J."/>
            <person name="Jenkins J."/>
            <person name="Haas F.B."/>
            <person name="Piednoel M."/>
            <person name="Gundlach H."/>
            <person name="Van Bel M."/>
            <person name="Meyberg R."/>
            <person name="Vives C."/>
            <person name="Morata J."/>
            <person name="Symeonidi A."/>
            <person name="Hiss M."/>
            <person name="Muchero W."/>
            <person name="Kamisugi Y."/>
            <person name="Saleh O."/>
            <person name="Blanc G."/>
            <person name="Decker E.L."/>
            <person name="van Gessel N."/>
            <person name="Grimwood J."/>
            <person name="Hayes R.D."/>
            <person name="Graham S.W."/>
            <person name="Gunter L.E."/>
            <person name="McDaniel S.F."/>
            <person name="Hoernstein S.N.W."/>
            <person name="Larsson A."/>
            <person name="Li F.W."/>
            <person name="Perroud P.F."/>
            <person name="Phillips J."/>
            <person name="Ranjan P."/>
            <person name="Rokshar D.S."/>
            <person name="Rothfels C.J."/>
            <person name="Schneider L."/>
            <person name="Shu S."/>
            <person name="Stevenson D.W."/>
            <person name="Thummler F."/>
            <person name="Tillich M."/>
            <person name="Villarreal Aguilar J.C."/>
            <person name="Widiez T."/>
            <person name="Wong G.K."/>
            <person name="Wymore A."/>
            <person name="Zhang Y."/>
            <person name="Zimmer A.D."/>
            <person name="Quatrano R.S."/>
            <person name="Mayer K.F.X."/>
            <person name="Goodstein D."/>
            <person name="Casacuberta J.M."/>
            <person name="Vandepoele K."/>
            <person name="Reski R."/>
            <person name="Cuming A.C."/>
            <person name="Tuskan G.A."/>
            <person name="Maumus F."/>
            <person name="Salse J."/>
            <person name="Schmutz J."/>
            <person name="Rensing S.A."/>
        </authorList>
    </citation>
    <scope>NUCLEOTIDE SEQUENCE [LARGE SCALE GENOMIC DNA]</scope>
    <source>
        <strain evidence="3 4">cv. Gransden 2004</strain>
    </source>
</reference>
<feature type="compositionally biased region" description="Basic and acidic residues" evidence="1">
    <location>
        <begin position="118"/>
        <end position="137"/>
    </location>
</feature>
<dbReference type="EnsemblPlants" id="Pp3c16_12830V3.1">
    <property type="protein sequence ID" value="Pp3c16_12830V3.1"/>
    <property type="gene ID" value="Pp3c16_12830"/>
</dbReference>
<evidence type="ECO:0000313" key="2">
    <source>
        <dbReference type="EMBL" id="PNR37784.1"/>
    </source>
</evidence>
<name>A0A2K1J8D3_PHYPA</name>
<dbReference type="AlphaFoldDB" id="A0A2K1J8D3"/>
<evidence type="ECO:0000313" key="4">
    <source>
        <dbReference type="Proteomes" id="UP000006727"/>
    </source>
</evidence>
<dbReference type="EnsemblPlants" id="Pp3c16_12830V3.2">
    <property type="protein sequence ID" value="Pp3c16_12830V3.2"/>
    <property type="gene ID" value="Pp3c16_12830"/>
</dbReference>
<dbReference type="Gramene" id="Pp3c16_12830V3.1">
    <property type="protein sequence ID" value="Pp3c16_12830V3.1"/>
    <property type="gene ID" value="Pp3c16_12830"/>
</dbReference>
<dbReference type="InParanoid" id="A0A2K1J8D3"/>
<accession>A0A2K1J8D3</accession>